<evidence type="ECO:0000313" key="3">
    <source>
        <dbReference type="Proteomes" id="UP000515928"/>
    </source>
</evidence>
<dbReference type="KEGG" id="eio:H9L01_07280"/>
<dbReference type="EMBL" id="CP060715">
    <property type="protein sequence ID" value="QNN60168.1"/>
    <property type="molecule type" value="Genomic_DNA"/>
</dbReference>
<sequence>MENIQLLFKENPYMWYYVGLVVLCIVFVIFSQMRVRKKKNDFLNLHPDASRILLNRQGFVSTVTIHIHEVNGEPVQADMKSLYGTSTESQFFQDKTKYGIFVKPGENKLSVSYEHTRPGVMYKSVTEYTDPVQVVVNCKPNATYKLSFDKDTNLYGVEEID</sequence>
<reference evidence="2 3" key="1">
    <citation type="submission" date="2020-08" db="EMBL/GenBank/DDBJ databases">
        <title>Genome sequence of Erysipelothrix inopinata DSM 15511T.</title>
        <authorList>
            <person name="Hyun D.-W."/>
            <person name="Bae J.-W."/>
        </authorList>
    </citation>
    <scope>NUCLEOTIDE SEQUENCE [LARGE SCALE GENOMIC DNA]</scope>
    <source>
        <strain evidence="2 3">DSM 15511</strain>
    </source>
</reference>
<keyword evidence="1" id="KW-0812">Transmembrane</keyword>
<proteinExistence type="predicted"/>
<protein>
    <submittedName>
        <fullName evidence="2">Uncharacterized protein</fullName>
    </submittedName>
</protein>
<keyword evidence="1" id="KW-1133">Transmembrane helix</keyword>
<evidence type="ECO:0000256" key="1">
    <source>
        <dbReference type="SAM" id="Phobius"/>
    </source>
</evidence>
<feature type="transmembrane region" description="Helical" evidence="1">
    <location>
        <begin position="13"/>
        <end position="30"/>
    </location>
</feature>
<keyword evidence="3" id="KW-1185">Reference proteome</keyword>
<keyword evidence="1" id="KW-0472">Membrane</keyword>
<name>A0A7G9RX43_9FIRM</name>
<organism evidence="2 3">
    <name type="scientific">Erysipelothrix inopinata</name>
    <dbReference type="NCBI Taxonomy" id="225084"/>
    <lineage>
        <taxon>Bacteria</taxon>
        <taxon>Bacillati</taxon>
        <taxon>Bacillota</taxon>
        <taxon>Erysipelotrichia</taxon>
        <taxon>Erysipelotrichales</taxon>
        <taxon>Erysipelotrichaceae</taxon>
        <taxon>Erysipelothrix</taxon>
    </lineage>
</organism>
<dbReference type="RefSeq" id="WP_187533300.1">
    <property type="nucleotide sequence ID" value="NZ_CBCSHU010000011.1"/>
</dbReference>
<accession>A0A7G9RX43</accession>
<gene>
    <name evidence="2" type="ORF">H9L01_07280</name>
</gene>
<evidence type="ECO:0000313" key="2">
    <source>
        <dbReference type="EMBL" id="QNN60168.1"/>
    </source>
</evidence>
<dbReference type="AlphaFoldDB" id="A0A7G9RX43"/>
<dbReference type="Proteomes" id="UP000515928">
    <property type="component" value="Chromosome"/>
</dbReference>